<accession>B9SL42</accession>
<evidence type="ECO:0000313" key="2">
    <source>
        <dbReference type="Proteomes" id="UP000008311"/>
    </source>
</evidence>
<reference evidence="2" key="1">
    <citation type="journal article" date="2010" name="Nat. Biotechnol.">
        <title>Draft genome sequence of the oilseed species Ricinus communis.</title>
        <authorList>
            <person name="Chan A.P."/>
            <person name="Crabtree J."/>
            <person name="Zhao Q."/>
            <person name="Lorenzi H."/>
            <person name="Orvis J."/>
            <person name="Puiu D."/>
            <person name="Melake-Berhan A."/>
            <person name="Jones K.M."/>
            <person name="Redman J."/>
            <person name="Chen G."/>
            <person name="Cahoon E.B."/>
            <person name="Gedil M."/>
            <person name="Stanke M."/>
            <person name="Haas B.J."/>
            <person name="Wortman J.R."/>
            <person name="Fraser-Liggett C.M."/>
            <person name="Ravel J."/>
            <person name="Rabinowicz P.D."/>
        </authorList>
    </citation>
    <scope>NUCLEOTIDE SEQUENCE [LARGE SCALE GENOMIC DNA]</scope>
    <source>
        <strain evidence="2">cv. Hale</strain>
    </source>
</reference>
<protein>
    <recommendedName>
        <fullName evidence="3">Reverse transcriptase domain-containing protein</fullName>
    </recommendedName>
</protein>
<gene>
    <name evidence="1" type="ORF">RCOM_0480080</name>
</gene>
<dbReference type="Proteomes" id="UP000008311">
    <property type="component" value="Unassembled WGS sequence"/>
</dbReference>
<dbReference type="EMBL" id="EQ974009">
    <property type="protein sequence ID" value="EEF35673.1"/>
    <property type="molecule type" value="Genomic_DNA"/>
</dbReference>
<evidence type="ECO:0008006" key="3">
    <source>
        <dbReference type="Google" id="ProtNLM"/>
    </source>
</evidence>
<sequence>MDNVMIAFEMLHYMKRKSNNKRGEVALNLDVSKAYDNMDWNFFIEYDDETSFRSPIIGLMMITIDIVLALRIKIIWFSECWDGPRLVGPRRYPFQNCGQVQTRKKEGSTALRHMY</sequence>
<name>B9SL42_RICCO</name>
<proteinExistence type="predicted"/>
<dbReference type="AlphaFoldDB" id="B9SL42"/>
<dbReference type="InParanoid" id="B9SL42"/>
<keyword evidence="2" id="KW-1185">Reference proteome</keyword>
<organism evidence="1 2">
    <name type="scientific">Ricinus communis</name>
    <name type="common">Castor bean</name>
    <dbReference type="NCBI Taxonomy" id="3988"/>
    <lineage>
        <taxon>Eukaryota</taxon>
        <taxon>Viridiplantae</taxon>
        <taxon>Streptophyta</taxon>
        <taxon>Embryophyta</taxon>
        <taxon>Tracheophyta</taxon>
        <taxon>Spermatophyta</taxon>
        <taxon>Magnoliopsida</taxon>
        <taxon>eudicotyledons</taxon>
        <taxon>Gunneridae</taxon>
        <taxon>Pentapetalae</taxon>
        <taxon>rosids</taxon>
        <taxon>fabids</taxon>
        <taxon>Malpighiales</taxon>
        <taxon>Euphorbiaceae</taxon>
        <taxon>Acalyphoideae</taxon>
        <taxon>Acalypheae</taxon>
        <taxon>Ricinus</taxon>
    </lineage>
</organism>
<evidence type="ECO:0000313" key="1">
    <source>
        <dbReference type="EMBL" id="EEF35673.1"/>
    </source>
</evidence>